<reference evidence="1" key="1">
    <citation type="submission" date="2018-01" db="EMBL/GenBank/DDBJ databases">
        <authorList>
            <person name="Clerissi C."/>
        </authorList>
    </citation>
    <scope>NUCLEOTIDE SEQUENCE</scope>
    <source>
        <strain evidence="1">Cupriavidus taiwanensis LMG 19430</strain>
    </source>
</reference>
<comment type="caution">
    <text evidence="1">The sequence shown here is derived from an EMBL/GenBank/DDBJ whole genome shotgun (WGS) entry which is preliminary data.</text>
</comment>
<sequence length="60" mass="6781">MIFKALEDLQRGGRCQWIPCFSGLPGQAKRLFNKVIHRGGGISGKPVIYHRLRATFEVLL</sequence>
<dbReference type="AlphaFoldDB" id="A0A375B936"/>
<evidence type="ECO:0000313" key="1">
    <source>
        <dbReference type="EMBL" id="SOY40134.1"/>
    </source>
</evidence>
<gene>
    <name evidence="1" type="ORF">CBM2586_A10099</name>
</gene>
<organism evidence="1">
    <name type="scientific">Cupriavidus taiwanensis</name>
    <dbReference type="NCBI Taxonomy" id="164546"/>
    <lineage>
        <taxon>Bacteria</taxon>
        <taxon>Pseudomonadati</taxon>
        <taxon>Pseudomonadota</taxon>
        <taxon>Betaproteobacteria</taxon>
        <taxon>Burkholderiales</taxon>
        <taxon>Burkholderiaceae</taxon>
        <taxon>Cupriavidus</taxon>
    </lineage>
</organism>
<accession>A0A375B936</accession>
<name>A0A375B936_9BURK</name>
<dbReference type="EMBL" id="OFSN01000001">
    <property type="protein sequence ID" value="SOY40134.1"/>
    <property type="molecule type" value="Genomic_DNA"/>
</dbReference>
<dbReference type="Proteomes" id="UP000257016">
    <property type="component" value="Unassembled WGS sequence"/>
</dbReference>
<proteinExistence type="predicted"/>
<protein>
    <submittedName>
        <fullName evidence="1">Uncharacterized protein</fullName>
    </submittedName>
</protein>